<dbReference type="EMBL" id="GGEC01007358">
    <property type="protein sequence ID" value="MBW87841.1"/>
    <property type="molecule type" value="Transcribed_RNA"/>
</dbReference>
<accession>A0A2P2J2Y3</accession>
<proteinExistence type="predicted"/>
<organism evidence="1">
    <name type="scientific">Rhizophora mucronata</name>
    <name type="common">Asiatic mangrove</name>
    <dbReference type="NCBI Taxonomy" id="61149"/>
    <lineage>
        <taxon>Eukaryota</taxon>
        <taxon>Viridiplantae</taxon>
        <taxon>Streptophyta</taxon>
        <taxon>Embryophyta</taxon>
        <taxon>Tracheophyta</taxon>
        <taxon>Spermatophyta</taxon>
        <taxon>Magnoliopsida</taxon>
        <taxon>eudicotyledons</taxon>
        <taxon>Gunneridae</taxon>
        <taxon>Pentapetalae</taxon>
        <taxon>rosids</taxon>
        <taxon>fabids</taxon>
        <taxon>Malpighiales</taxon>
        <taxon>Rhizophoraceae</taxon>
        <taxon>Rhizophora</taxon>
    </lineage>
</organism>
<evidence type="ECO:0000313" key="1">
    <source>
        <dbReference type="EMBL" id="MBW87841.1"/>
    </source>
</evidence>
<sequence length="74" mass="8408">MARNMDDGVRLVPFSLHVGRGVLDPPLFPTRTALLNLYFWMIDDDEDADDEHPRFLIFPGSNSSMPVRFCLGIV</sequence>
<dbReference type="AlphaFoldDB" id="A0A2P2J2Y3"/>
<reference evidence="1" key="1">
    <citation type="submission" date="2018-02" db="EMBL/GenBank/DDBJ databases">
        <title>Rhizophora mucronata_Transcriptome.</title>
        <authorList>
            <person name="Meera S.P."/>
            <person name="Sreeshan A."/>
            <person name="Augustine A."/>
        </authorList>
    </citation>
    <scope>NUCLEOTIDE SEQUENCE</scope>
    <source>
        <tissue evidence="1">Leaf</tissue>
    </source>
</reference>
<name>A0A2P2J2Y3_RHIMU</name>
<protein>
    <submittedName>
        <fullName evidence="1">Uncharacterized protein</fullName>
    </submittedName>
</protein>